<keyword evidence="3" id="KW-0378">Hydrolase</keyword>
<dbReference type="Pfam" id="PF13304">
    <property type="entry name" value="AAA_21"/>
    <property type="match status" value="1"/>
</dbReference>
<name>A0A2P8FXT0_9BACT</name>
<reference evidence="3 4" key="1">
    <citation type="submission" date="2018-03" db="EMBL/GenBank/DDBJ databases">
        <title>Genomic Encyclopedia of Archaeal and Bacterial Type Strains, Phase II (KMG-II): from individual species to whole genera.</title>
        <authorList>
            <person name="Goeker M."/>
        </authorList>
    </citation>
    <scope>NUCLEOTIDE SEQUENCE [LARGE SCALE GENOMIC DNA]</scope>
    <source>
        <strain evidence="3 4">DSM 18107</strain>
    </source>
</reference>
<accession>A0A2P8FXT0</accession>
<dbReference type="OrthoDB" id="9792800at2"/>
<organism evidence="3 4">
    <name type="scientific">Chitinophaga ginsengisoli</name>
    <dbReference type="NCBI Taxonomy" id="363837"/>
    <lineage>
        <taxon>Bacteria</taxon>
        <taxon>Pseudomonadati</taxon>
        <taxon>Bacteroidota</taxon>
        <taxon>Chitinophagia</taxon>
        <taxon>Chitinophagales</taxon>
        <taxon>Chitinophagaceae</taxon>
        <taxon>Chitinophaga</taxon>
    </lineage>
</organism>
<proteinExistence type="predicted"/>
<dbReference type="Pfam" id="PF20469">
    <property type="entry name" value="OLD-like_TOPRIM"/>
    <property type="match status" value="1"/>
</dbReference>
<evidence type="ECO:0000259" key="2">
    <source>
        <dbReference type="Pfam" id="PF20469"/>
    </source>
</evidence>
<evidence type="ECO:0000259" key="1">
    <source>
        <dbReference type="Pfam" id="PF13304"/>
    </source>
</evidence>
<evidence type="ECO:0000313" key="4">
    <source>
        <dbReference type="Proteomes" id="UP000240978"/>
    </source>
</evidence>
<dbReference type="GO" id="GO:0005524">
    <property type="term" value="F:ATP binding"/>
    <property type="evidence" value="ECO:0007669"/>
    <property type="project" value="InterPro"/>
</dbReference>
<dbReference type="Gene3D" id="3.40.50.300">
    <property type="entry name" value="P-loop containing nucleotide triphosphate hydrolases"/>
    <property type="match status" value="1"/>
</dbReference>
<dbReference type="GO" id="GO:0016887">
    <property type="term" value="F:ATP hydrolysis activity"/>
    <property type="evidence" value="ECO:0007669"/>
    <property type="project" value="InterPro"/>
</dbReference>
<dbReference type="InterPro" id="IPR034139">
    <property type="entry name" value="TOPRIM_OLD"/>
</dbReference>
<gene>
    <name evidence="3" type="ORF">CLV42_111169</name>
</gene>
<dbReference type="InterPro" id="IPR051396">
    <property type="entry name" value="Bact_Antivir_Def_Nuclease"/>
</dbReference>
<feature type="domain" description="OLD protein-like TOPRIM" evidence="2">
    <location>
        <begin position="332"/>
        <end position="399"/>
    </location>
</feature>
<keyword evidence="3" id="KW-0540">Nuclease</keyword>
<evidence type="ECO:0000313" key="3">
    <source>
        <dbReference type="EMBL" id="PSL26455.1"/>
    </source>
</evidence>
<feature type="domain" description="ATPase AAA-type core" evidence="1">
    <location>
        <begin position="26"/>
        <end position="281"/>
    </location>
</feature>
<dbReference type="AlphaFoldDB" id="A0A2P8FXT0"/>
<dbReference type="EMBL" id="PYGK01000011">
    <property type="protein sequence ID" value="PSL26455.1"/>
    <property type="molecule type" value="Genomic_DNA"/>
</dbReference>
<comment type="caution">
    <text evidence="3">The sequence shown here is derived from an EMBL/GenBank/DDBJ whole genome shotgun (WGS) entry which is preliminary data.</text>
</comment>
<dbReference type="InterPro" id="IPR003959">
    <property type="entry name" value="ATPase_AAA_core"/>
</dbReference>
<keyword evidence="3" id="KW-0255">Endonuclease</keyword>
<keyword evidence="4" id="KW-1185">Reference proteome</keyword>
<dbReference type="PANTHER" id="PTHR43581:SF2">
    <property type="entry name" value="EXCINUCLEASE ATPASE SUBUNIT"/>
    <property type="match status" value="1"/>
</dbReference>
<dbReference type="RefSeq" id="WP_106604410.1">
    <property type="nucleotide sequence ID" value="NZ_PYGK01000011.1"/>
</dbReference>
<protein>
    <submittedName>
        <fullName evidence="3">Putative ATP-dependent endonuclease of OLD family</fullName>
    </submittedName>
</protein>
<sequence>MGASFWVSRLKFKGGQTIDLVKNSIVIFVGPNNGGKSTALREISKGNKLPSQHKYIFDKISFTSSGTKNEVEKMLRNRQLGDSYSFPDNIQMSRFGLLNKWEEATTQGWDNHVGILPFFVKEFDTKDRLLLVEPAPNIDLHERPHQNPIHIIKADTRKEEVFSRYFRKAFGEDVIVNHAAGEIIPLHVGTKPTITNGEDRVSGTYQQKLRRLPYLHDQGDGMKSFAGVFLSLYSEEYTVNIIDEPEAFLHPPQALLLGQMMGKELNKDKQLFIGTHSEHLLKGLLDVASERITMVRIERDKADNKINILNNVELQDISRDSLLRHSNVLDGLFHKRVVLVESDSDSRFYNTLSTTLSESKNGQSLDLLFIQSGGKHRFPVVVRALKKLAVPIIAIGDFDFYHEENPAREVFEELGGNWGVIQSDFMKVKRAIDEKRPGLNPLQLKQEIDGIFLQISDNIMPDSKIKEIKNALKRSSPWSEAKASGKSHLPNGEASKAFGRVQQAFEEKGLFVLEIGEIESFDKTVGGHGPRWVNEVLEKDILRCPELNEARIWVDRVILAENDFSSKIACGR</sequence>
<dbReference type="SUPFAM" id="SSF52540">
    <property type="entry name" value="P-loop containing nucleoside triphosphate hydrolases"/>
    <property type="match status" value="1"/>
</dbReference>
<dbReference type="InterPro" id="IPR027417">
    <property type="entry name" value="P-loop_NTPase"/>
</dbReference>
<dbReference type="Proteomes" id="UP000240978">
    <property type="component" value="Unassembled WGS sequence"/>
</dbReference>
<dbReference type="GO" id="GO:0004519">
    <property type="term" value="F:endonuclease activity"/>
    <property type="evidence" value="ECO:0007669"/>
    <property type="project" value="UniProtKB-KW"/>
</dbReference>
<dbReference type="PANTHER" id="PTHR43581">
    <property type="entry name" value="ATP/GTP PHOSPHATASE"/>
    <property type="match status" value="1"/>
</dbReference>